<accession>A0A1T2KV30</accession>
<dbReference type="EMBL" id="MPRJ01000029">
    <property type="protein sequence ID" value="OOZ36684.1"/>
    <property type="molecule type" value="Genomic_DNA"/>
</dbReference>
<proteinExistence type="predicted"/>
<name>A0A1T2KV30_9GAMM</name>
<dbReference type="AlphaFoldDB" id="A0A1T2KV30"/>
<dbReference type="Proteomes" id="UP000190896">
    <property type="component" value="Unassembled WGS sequence"/>
</dbReference>
<evidence type="ECO:0000313" key="2">
    <source>
        <dbReference type="Proteomes" id="UP000190896"/>
    </source>
</evidence>
<organism evidence="1 2">
    <name type="scientific">Solemya velesiana gill symbiont</name>
    <dbReference type="NCBI Taxonomy" id="1918948"/>
    <lineage>
        <taxon>Bacteria</taxon>
        <taxon>Pseudomonadati</taxon>
        <taxon>Pseudomonadota</taxon>
        <taxon>Gammaproteobacteria</taxon>
        <taxon>sulfur-oxidizing symbionts</taxon>
    </lineage>
</organism>
<sequence>METALDAARRMRAADVDPHHIAHCLIYLQDRSVLMEDLLTRIERYLHFGLPEEEHIRIQWLVDKIREMEKREGGVDELDYGL</sequence>
<comment type="caution">
    <text evidence="1">The sequence shown here is derived from an EMBL/GenBank/DDBJ whole genome shotgun (WGS) entry which is preliminary data.</text>
</comment>
<protein>
    <submittedName>
        <fullName evidence="1">Uncharacterized protein</fullName>
    </submittedName>
</protein>
<keyword evidence="2" id="KW-1185">Reference proteome</keyword>
<evidence type="ECO:0000313" key="1">
    <source>
        <dbReference type="EMBL" id="OOZ36684.1"/>
    </source>
</evidence>
<gene>
    <name evidence="1" type="ORF">BOW51_05915</name>
</gene>
<reference evidence="1 2" key="1">
    <citation type="submission" date="2016-11" db="EMBL/GenBank/DDBJ databases">
        <title>Mixed transmission modes and dynamic genome evolution in an obligate animal-bacterial symbiosis.</title>
        <authorList>
            <person name="Russell S.L."/>
            <person name="Corbett-Detig R.B."/>
            <person name="Cavanaugh C.M."/>
        </authorList>
    </citation>
    <scope>NUCLEOTIDE SEQUENCE [LARGE SCALE GENOMIC DNA]</scope>
    <source>
        <strain evidence="1">Se-Cadez</strain>
    </source>
</reference>